<feature type="non-terminal residue" evidence="2">
    <location>
        <position position="1"/>
    </location>
</feature>
<dbReference type="EMBL" id="CACRXK020003052">
    <property type="protein sequence ID" value="CAB3997227.1"/>
    <property type="molecule type" value="Genomic_DNA"/>
</dbReference>
<evidence type="ECO:0000313" key="2">
    <source>
        <dbReference type="EMBL" id="CAB3997227.1"/>
    </source>
</evidence>
<protein>
    <recommendedName>
        <fullName evidence="1">Reverse transcriptase/retrotransposon-derived protein RNase H-like domain-containing protein</fullName>
    </recommendedName>
</protein>
<sequence length="472" mass="52610">MGMPGFETCLDELMSRVLGDLIQEGCVAKIADDLYIGGNTPSELEVLHHWRRVLSLLKKNNLRLSASKTITCPQKAVVLGWTWSKGTLQARPHKLAALSSVAPPSTVQGLRSFIGSYKVLSRVLPKYAELLDPLDQATAGKESRERIHWSDELLLAFKTAQQALDNHKTISLPQSDDALWIVTDGSVKNRGIAATLYIQRNGKLLLAGFFNAKLRKHQVTWLPCEIEALGISAAIKHFAPYIIQSVHTIQVLTDSRTCVQAYDKLKRGEFSASSRVTTFLTTVSRYQVHVRHIAGAENLPSDFASRNPRQCLDSSCQICKFIAEMEDSVVREISDIIAFDGLLIVKDTQPFQPSRERIVVPRSAHDGLLTAVHIILTHPSKYQLKRLFNRYFYALDVDKTIEAVSSSCHLCQSVKTIPKHLQPQSTSDAPSAIGISFAADVMRRNCQYILVMRETVSSYTIASLIESEKHET</sequence>
<dbReference type="InterPro" id="IPR043502">
    <property type="entry name" value="DNA/RNA_pol_sf"/>
</dbReference>
<dbReference type="Gene3D" id="1.10.340.70">
    <property type="match status" value="1"/>
</dbReference>
<organism evidence="2 3">
    <name type="scientific">Paramuricea clavata</name>
    <name type="common">Red gorgonian</name>
    <name type="synonym">Violescent sea-whip</name>
    <dbReference type="NCBI Taxonomy" id="317549"/>
    <lineage>
        <taxon>Eukaryota</taxon>
        <taxon>Metazoa</taxon>
        <taxon>Cnidaria</taxon>
        <taxon>Anthozoa</taxon>
        <taxon>Octocorallia</taxon>
        <taxon>Malacalcyonacea</taxon>
        <taxon>Plexauridae</taxon>
        <taxon>Paramuricea</taxon>
    </lineage>
</organism>
<dbReference type="InterPro" id="IPR043128">
    <property type="entry name" value="Rev_trsase/Diguanyl_cyclase"/>
</dbReference>
<gene>
    <name evidence="2" type="ORF">PACLA_8A072930</name>
</gene>
<evidence type="ECO:0000259" key="1">
    <source>
        <dbReference type="Pfam" id="PF17919"/>
    </source>
</evidence>
<evidence type="ECO:0000313" key="3">
    <source>
        <dbReference type="Proteomes" id="UP001152795"/>
    </source>
</evidence>
<dbReference type="Proteomes" id="UP001152795">
    <property type="component" value="Unassembled WGS sequence"/>
</dbReference>
<dbReference type="InterPro" id="IPR051320">
    <property type="entry name" value="Viral_Replic_Matur_Polypro"/>
</dbReference>
<dbReference type="OrthoDB" id="6141573at2759"/>
<comment type="caution">
    <text evidence="2">The sequence shown here is derived from an EMBL/GenBank/DDBJ whole genome shotgun (WGS) entry which is preliminary data.</text>
</comment>
<dbReference type="PANTHER" id="PTHR33064:SF37">
    <property type="entry name" value="RIBONUCLEASE H"/>
    <property type="match status" value="1"/>
</dbReference>
<accession>A0A6S7HVJ2</accession>
<dbReference type="InterPro" id="IPR041577">
    <property type="entry name" value="RT_RNaseH_2"/>
</dbReference>
<dbReference type="Pfam" id="PF17919">
    <property type="entry name" value="RT_RNaseH_2"/>
    <property type="match status" value="1"/>
</dbReference>
<reference evidence="2" key="1">
    <citation type="submission" date="2020-04" db="EMBL/GenBank/DDBJ databases">
        <authorList>
            <person name="Alioto T."/>
            <person name="Alioto T."/>
            <person name="Gomez Garrido J."/>
        </authorList>
    </citation>
    <scope>NUCLEOTIDE SEQUENCE</scope>
    <source>
        <strain evidence="2">A484AB</strain>
    </source>
</reference>
<dbReference type="SUPFAM" id="SSF56672">
    <property type="entry name" value="DNA/RNA polymerases"/>
    <property type="match status" value="1"/>
</dbReference>
<name>A0A6S7HVJ2_PARCT</name>
<keyword evidence="3" id="KW-1185">Reference proteome</keyword>
<dbReference type="AlphaFoldDB" id="A0A6S7HVJ2"/>
<feature type="domain" description="Reverse transcriptase/retrotransposon-derived protein RNase H-like" evidence="1">
    <location>
        <begin position="149"/>
        <end position="245"/>
    </location>
</feature>
<dbReference type="PANTHER" id="PTHR33064">
    <property type="entry name" value="POL PROTEIN"/>
    <property type="match status" value="1"/>
</dbReference>
<dbReference type="Gene3D" id="3.30.70.270">
    <property type="match status" value="2"/>
</dbReference>
<proteinExistence type="predicted"/>